<dbReference type="Proteomes" id="UP000530424">
    <property type="component" value="Unassembled WGS sequence"/>
</dbReference>
<dbReference type="PANTHER" id="PTHR33371">
    <property type="entry name" value="INTERMEMBRANE PHOSPHOLIPID TRANSPORT SYSTEM BINDING PROTEIN MLAD-RELATED"/>
    <property type="match status" value="1"/>
</dbReference>
<dbReference type="RefSeq" id="WP_179666339.1">
    <property type="nucleotide sequence ID" value="NZ_JACCFP010000001.1"/>
</dbReference>
<evidence type="ECO:0000259" key="1">
    <source>
        <dbReference type="Pfam" id="PF02470"/>
    </source>
</evidence>
<dbReference type="GO" id="GO:0005576">
    <property type="term" value="C:extracellular region"/>
    <property type="evidence" value="ECO:0007669"/>
    <property type="project" value="TreeGrafter"/>
</dbReference>
<protein>
    <submittedName>
        <fullName evidence="2">Phospholipid/cholesterol/gamma-HCH transport system substrate-binding protein</fullName>
    </submittedName>
</protein>
<organism evidence="2 3">
    <name type="scientific">Nocardioides thalensis</name>
    <dbReference type="NCBI Taxonomy" id="1914755"/>
    <lineage>
        <taxon>Bacteria</taxon>
        <taxon>Bacillati</taxon>
        <taxon>Actinomycetota</taxon>
        <taxon>Actinomycetes</taxon>
        <taxon>Propionibacteriales</taxon>
        <taxon>Nocardioidaceae</taxon>
        <taxon>Nocardioides</taxon>
    </lineage>
</organism>
<evidence type="ECO:0000313" key="3">
    <source>
        <dbReference type="Proteomes" id="UP000530424"/>
    </source>
</evidence>
<gene>
    <name evidence="2" type="ORF">HNR19_000423</name>
</gene>
<dbReference type="EMBL" id="JACCFP010000001">
    <property type="protein sequence ID" value="NYI99724.1"/>
    <property type="molecule type" value="Genomic_DNA"/>
</dbReference>
<comment type="caution">
    <text evidence="2">The sequence shown here is derived from an EMBL/GenBank/DDBJ whole genome shotgun (WGS) entry which is preliminary data.</text>
</comment>
<accession>A0A853BX83</accession>
<proteinExistence type="predicted"/>
<dbReference type="InterPro" id="IPR005693">
    <property type="entry name" value="Mce"/>
</dbReference>
<dbReference type="Pfam" id="PF02470">
    <property type="entry name" value="MlaD"/>
    <property type="match status" value="1"/>
</dbReference>
<dbReference type="AlphaFoldDB" id="A0A853BX83"/>
<dbReference type="NCBIfam" id="TIGR00996">
    <property type="entry name" value="Mtu_fam_mce"/>
    <property type="match status" value="1"/>
</dbReference>
<dbReference type="PANTHER" id="PTHR33371:SF16">
    <property type="entry name" value="MCE-FAMILY PROTEIN MCE3F"/>
    <property type="match status" value="1"/>
</dbReference>
<evidence type="ECO:0000313" key="2">
    <source>
        <dbReference type="EMBL" id="NYI99724.1"/>
    </source>
</evidence>
<dbReference type="InterPro" id="IPR052336">
    <property type="entry name" value="MlaD_Phospholipid_Transporter"/>
</dbReference>
<dbReference type="InterPro" id="IPR003399">
    <property type="entry name" value="Mce/MlaD"/>
</dbReference>
<feature type="domain" description="Mce/MlaD" evidence="1">
    <location>
        <begin position="39"/>
        <end position="116"/>
    </location>
</feature>
<keyword evidence="3" id="KW-1185">Reference proteome</keyword>
<name>A0A853BX83_9ACTN</name>
<sequence length="430" mass="46895">MITRRTRIQLLVFALITLVGVTYVGARYARLDRVIIDRSYTVVAHFPESGGIFAGGEVTYRGVRIGKVSKLELTDDRSGVDVHLEIDNEWDEIPEDTLAVVGNRSAVGEQYVELQPQVDDGPYLEDGSEIQEELTATPIATETLLGHISDTVASVDRDALQTTVEELGIAFGDTGEDLQQIIDTGNSFIQTADENFDVTTALIEDANVVLRGQIASKSSLKMFATHLSSFTTALADADPALRRVIDSGSFAANQLRTFLEQNDVEISELLNNVTTTGEVVVRNLDGVETLFVAYPVLLEGSYAVMDKSPGSGMVDAHIGLILTTTPPCHGGYEGTTRRSPSNGEYWKMEMDARCTEPPTKSNPRGYQNLGATPRPAPGQQVVVGYDRETGRIDWNVDEDRFATAGSVAPASLGEDSWKWLYLQPLLMGQE</sequence>
<reference evidence="2 3" key="1">
    <citation type="submission" date="2020-07" db="EMBL/GenBank/DDBJ databases">
        <title>Sequencing the genomes of 1000 actinobacteria strains.</title>
        <authorList>
            <person name="Klenk H.-P."/>
        </authorList>
    </citation>
    <scope>NUCLEOTIDE SEQUENCE [LARGE SCALE GENOMIC DNA]</scope>
    <source>
        <strain evidence="2 3">DSM 103833</strain>
    </source>
</reference>